<dbReference type="Gene3D" id="1.10.287.40">
    <property type="entry name" value="Serine-tRNA synthetase, tRNA binding domain"/>
    <property type="match status" value="1"/>
</dbReference>
<evidence type="ECO:0000256" key="1">
    <source>
        <dbReference type="ARBA" id="ARBA00004496"/>
    </source>
</evidence>
<dbReference type="SUPFAM" id="SSF55681">
    <property type="entry name" value="Class II aaRS and biotin synthetases"/>
    <property type="match status" value="1"/>
</dbReference>
<accession>A0ABS5QLZ4</accession>
<evidence type="ECO:0000256" key="2">
    <source>
        <dbReference type="ARBA" id="ARBA00005045"/>
    </source>
</evidence>
<evidence type="ECO:0000313" key="16">
    <source>
        <dbReference type="Proteomes" id="UP000680365"/>
    </source>
</evidence>
<dbReference type="InterPro" id="IPR006195">
    <property type="entry name" value="aa-tRNA-synth_II"/>
</dbReference>
<evidence type="ECO:0000256" key="13">
    <source>
        <dbReference type="SAM" id="Coils"/>
    </source>
</evidence>
<feature type="binding site" evidence="12">
    <location>
        <begin position="349"/>
        <end position="352"/>
    </location>
    <ligand>
        <name>ATP</name>
        <dbReference type="ChEBI" id="CHEBI:30616"/>
    </ligand>
</feature>
<dbReference type="PANTHER" id="PTHR43697:SF1">
    <property type="entry name" value="SERINE--TRNA LIGASE"/>
    <property type="match status" value="1"/>
</dbReference>
<dbReference type="Gene3D" id="3.30.930.10">
    <property type="entry name" value="Bira Bifunctional Protein, Domain 2"/>
    <property type="match status" value="1"/>
</dbReference>
<evidence type="ECO:0000256" key="4">
    <source>
        <dbReference type="ARBA" id="ARBA00022490"/>
    </source>
</evidence>
<keyword evidence="5 12" id="KW-0436">Ligase</keyword>
<comment type="caution">
    <text evidence="15">The sequence shown here is derived from an EMBL/GenBank/DDBJ whole genome shotgun (WGS) entry which is preliminary data.</text>
</comment>
<keyword evidence="8 12" id="KW-0648">Protein biosynthesis</keyword>
<dbReference type="InterPro" id="IPR010978">
    <property type="entry name" value="tRNA-bd_arm"/>
</dbReference>
<keyword evidence="9 12" id="KW-0030">Aminoacyl-tRNA synthetase</keyword>
<protein>
    <recommendedName>
        <fullName evidence="12">Serine--tRNA ligase</fullName>
        <ecNumber evidence="12">6.1.1.11</ecNumber>
    </recommendedName>
    <alternativeName>
        <fullName evidence="12">Seryl-tRNA synthetase</fullName>
        <shortName evidence="12">SerRS</shortName>
    </alternativeName>
    <alternativeName>
        <fullName evidence="12">Seryl-tRNA(Ser/Sec) synthetase</fullName>
    </alternativeName>
</protein>
<dbReference type="HAMAP" id="MF_00176">
    <property type="entry name" value="Ser_tRNA_synth_type1"/>
    <property type="match status" value="1"/>
</dbReference>
<gene>
    <name evidence="12" type="primary">serS</name>
    <name evidence="15" type="ORF">VAMP_197n33</name>
</gene>
<dbReference type="SUPFAM" id="SSF46589">
    <property type="entry name" value="tRNA-binding arm"/>
    <property type="match status" value="1"/>
</dbReference>
<keyword evidence="6 12" id="KW-0547">Nucleotide-binding</keyword>
<evidence type="ECO:0000256" key="9">
    <source>
        <dbReference type="ARBA" id="ARBA00023146"/>
    </source>
</evidence>
<feature type="domain" description="Aminoacyl-transfer RNA synthetases class-II family profile" evidence="14">
    <location>
        <begin position="136"/>
        <end position="408"/>
    </location>
</feature>
<keyword evidence="16" id="KW-1185">Reference proteome</keyword>
<dbReference type="InterPro" id="IPR002317">
    <property type="entry name" value="Ser-tRNA-ligase_type_1"/>
</dbReference>
<dbReference type="RefSeq" id="WP_213349600.1">
    <property type="nucleotide sequence ID" value="NZ_JAEDAM010000057.1"/>
</dbReference>
<name>A0ABS5QLZ4_9BACT</name>
<dbReference type="PRINTS" id="PR00981">
    <property type="entry name" value="TRNASYNTHSER"/>
</dbReference>
<dbReference type="InterPro" id="IPR042103">
    <property type="entry name" value="SerRS_1_N_sf"/>
</dbReference>
<keyword evidence="4 12" id="KW-0963">Cytoplasm</keyword>
<dbReference type="EMBL" id="JAEDAM010000057">
    <property type="protein sequence ID" value="MBS8122222.1"/>
    <property type="molecule type" value="Genomic_DNA"/>
</dbReference>
<keyword evidence="13" id="KW-0175">Coiled coil</keyword>
<evidence type="ECO:0000256" key="3">
    <source>
        <dbReference type="ARBA" id="ARBA00010728"/>
    </source>
</evidence>
<dbReference type="PROSITE" id="PS50862">
    <property type="entry name" value="AA_TRNA_LIGASE_II"/>
    <property type="match status" value="1"/>
</dbReference>
<feature type="coiled-coil region" evidence="13">
    <location>
        <begin position="37"/>
        <end position="95"/>
    </location>
</feature>
<comment type="pathway">
    <text evidence="2 12">Aminoacyl-tRNA biosynthesis; selenocysteinyl-tRNA(Sec) biosynthesis; L-seryl-tRNA(Sec) from L-serine and tRNA(Sec): step 1/1.</text>
</comment>
<evidence type="ECO:0000313" key="15">
    <source>
        <dbReference type="EMBL" id="MBS8122222.1"/>
    </source>
</evidence>
<comment type="subcellular location">
    <subcellularLocation>
        <location evidence="1 12">Cytoplasm</location>
    </subcellularLocation>
</comment>
<organism evidence="15 16">
    <name type="scientific">Candidatus Vampirococcus lugosii</name>
    <dbReference type="NCBI Taxonomy" id="2789015"/>
    <lineage>
        <taxon>Bacteria</taxon>
        <taxon>Candidatus Absconditibacteriota</taxon>
        <taxon>Vampirococcus</taxon>
    </lineage>
</organism>
<sequence>MIDLKKFRENYEWYIKKTEEKGIKLDFPKFMAMDLQLKQIKFELDNLNQERNEISKEIPNLKKEGKDTENLVNKVKDLKSEIEDKQKKYNEIYNDFYEIYIRIPNPAFDDVHIGKSDEENKVAYYVGEKPKFNFEPLAHYELLEKRDMLDQGRSAKVSGSRFYYIKDGLVRLELALISYTIDKLSKKGFRPIIGPNLVRYNSMLSTGFFPAEKNEIYTVNPDEDDLYLIGTSEVTMIAQHMDEILDVDKLPLRYVSFSPCYRREAGTYGKDSKGMIRVHQFEKVEMVSFTKPEDSIKEHELIYEIEEEIVKELGLHCQKIDICTGDLGFHAAKKYDLEAWFPGLTTYKEITSCSNCTDFQSRRAKIKMKDEKSKDFVHTLNGTAIALARIMACIVENYQTKDMKIEVPEVLKKYIGEEYL</sequence>
<comment type="catalytic activity">
    <reaction evidence="11 12">
        <text>tRNA(Ser) + L-serine + ATP = L-seryl-tRNA(Ser) + AMP + diphosphate + H(+)</text>
        <dbReference type="Rhea" id="RHEA:12292"/>
        <dbReference type="Rhea" id="RHEA-COMP:9669"/>
        <dbReference type="Rhea" id="RHEA-COMP:9703"/>
        <dbReference type="ChEBI" id="CHEBI:15378"/>
        <dbReference type="ChEBI" id="CHEBI:30616"/>
        <dbReference type="ChEBI" id="CHEBI:33019"/>
        <dbReference type="ChEBI" id="CHEBI:33384"/>
        <dbReference type="ChEBI" id="CHEBI:78442"/>
        <dbReference type="ChEBI" id="CHEBI:78533"/>
        <dbReference type="ChEBI" id="CHEBI:456215"/>
        <dbReference type="EC" id="6.1.1.11"/>
    </reaction>
</comment>
<evidence type="ECO:0000256" key="8">
    <source>
        <dbReference type="ARBA" id="ARBA00022917"/>
    </source>
</evidence>
<comment type="similarity">
    <text evidence="3 12">Belongs to the class-II aminoacyl-tRNA synthetase family. Type-1 seryl-tRNA synthetase subfamily.</text>
</comment>
<dbReference type="Proteomes" id="UP000680365">
    <property type="component" value="Unassembled WGS sequence"/>
</dbReference>
<dbReference type="InterPro" id="IPR033729">
    <property type="entry name" value="SerRS_core"/>
</dbReference>
<evidence type="ECO:0000256" key="12">
    <source>
        <dbReference type="HAMAP-Rule" id="MF_00176"/>
    </source>
</evidence>
<comment type="subunit">
    <text evidence="12">Homodimer. The tRNA molecule binds across the dimer.</text>
</comment>
<feature type="binding site" evidence="12">
    <location>
        <begin position="231"/>
        <end position="233"/>
    </location>
    <ligand>
        <name>L-serine</name>
        <dbReference type="ChEBI" id="CHEBI:33384"/>
    </ligand>
</feature>
<dbReference type="GO" id="GO:0004828">
    <property type="term" value="F:serine-tRNA ligase activity"/>
    <property type="evidence" value="ECO:0007669"/>
    <property type="project" value="UniProtKB-EC"/>
</dbReference>
<dbReference type="Pfam" id="PF00587">
    <property type="entry name" value="tRNA-synt_2b"/>
    <property type="match status" value="1"/>
</dbReference>
<feature type="binding site" evidence="12">
    <location>
        <begin position="262"/>
        <end position="264"/>
    </location>
    <ligand>
        <name>ATP</name>
        <dbReference type="ChEBI" id="CHEBI:30616"/>
    </ligand>
</feature>
<dbReference type="InterPro" id="IPR002314">
    <property type="entry name" value="aa-tRNA-synt_IIb"/>
</dbReference>
<dbReference type="Pfam" id="PF02403">
    <property type="entry name" value="Seryl_tRNA_N"/>
    <property type="match status" value="1"/>
</dbReference>
<comment type="domain">
    <text evidence="12">Consists of two distinct domains, a catalytic core and a N-terminal extension that is involved in tRNA binding.</text>
</comment>
<dbReference type="EC" id="6.1.1.11" evidence="12"/>
<evidence type="ECO:0000259" key="14">
    <source>
        <dbReference type="PROSITE" id="PS50862"/>
    </source>
</evidence>
<feature type="binding site" evidence="12">
    <location>
        <position position="383"/>
    </location>
    <ligand>
        <name>L-serine</name>
        <dbReference type="ChEBI" id="CHEBI:33384"/>
    </ligand>
</feature>
<reference evidence="15 16" key="1">
    <citation type="journal article" date="2021" name="Nat. Commun.">
        <title>Reductive evolution and unique predatory mode in the CPR bacterium Vampirococcus lugosii.</title>
        <authorList>
            <person name="Moreira D."/>
            <person name="Zivanovic Y."/>
            <person name="Lopez-Archilla A.I."/>
            <person name="Iniesto M."/>
            <person name="Lopez-Garcia P."/>
        </authorList>
    </citation>
    <scope>NUCLEOTIDE SEQUENCE [LARGE SCALE GENOMIC DNA]</scope>
    <source>
        <strain evidence="15">Chiprana</strain>
    </source>
</reference>
<dbReference type="InterPro" id="IPR015866">
    <property type="entry name" value="Ser-tRNA-synth_1_N"/>
</dbReference>
<evidence type="ECO:0000256" key="5">
    <source>
        <dbReference type="ARBA" id="ARBA00022598"/>
    </source>
</evidence>
<evidence type="ECO:0000256" key="10">
    <source>
        <dbReference type="ARBA" id="ARBA00047929"/>
    </source>
</evidence>
<proteinExistence type="inferred from homology"/>
<evidence type="ECO:0000256" key="7">
    <source>
        <dbReference type="ARBA" id="ARBA00022840"/>
    </source>
</evidence>
<dbReference type="CDD" id="cd00770">
    <property type="entry name" value="SerRS_core"/>
    <property type="match status" value="1"/>
</dbReference>
<evidence type="ECO:0000256" key="11">
    <source>
        <dbReference type="ARBA" id="ARBA00048823"/>
    </source>
</evidence>
<keyword evidence="7 12" id="KW-0067">ATP-binding</keyword>
<feature type="binding site" evidence="12">
    <location>
        <position position="278"/>
    </location>
    <ligand>
        <name>ATP</name>
        <dbReference type="ChEBI" id="CHEBI:30616"/>
    </ligand>
</feature>
<comment type="catalytic activity">
    <reaction evidence="10 12">
        <text>tRNA(Sec) + L-serine + ATP = L-seryl-tRNA(Sec) + AMP + diphosphate + H(+)</text>
        <dbReference type="Rhea" id="RHEA:42580"/>
        <dbReference type="Rhea" id="RHEA-COMP:9742"/>
        <dbReference type="Rhea" id="RHEA-COMP:10128"/>
        <dbReference type="ChEBI" id="CHEBI:15378"/>
        <dbReference type="ChEBI" id="CHEBI:30616"/>
        <dbReference type="ChEBI" id="CHEBI:33019"/>
        <dbReference type="ChEBI" id="CHEBI:33384"/>
        <dbReference type="ChEBI" id="CHEBI:78442"/>
        <dbReference type="ChEBI" id="CHEBI:78533"/>
        <dbReference type="ChEBI" id="CHEBI:456215"/>
        <dbReference type="EC" id="6.1.1.11"/>
    </reaction>
</comment>
<feature type="binding site" evidence="12">
    <location>
        <position position="285"/>
    </location>
    <ligand>
        <name>L-serine</name>
        <dbReference type="ChEBI" id="CHEBI:33384"/>
    </ligand>
</feature>
<dbReference type="PANTHER" id="PTHR43697">
    <property type="entry name" value="SERYL-TRNA SYNTHETASE"/>
    <property type="match status" value="1"/>
</dbReference>
<evidence type="ECO:0000256" key="6">
    <source>
        <dbReference type="ARBA" id="ARBA00022741"/>
    </source>
</evidence>
<dbReference type="PIRSF" id="PIRSF001529">
    <property type="entry name" value="Ser-tRNA-synth_IIa"/>
    <property type="match status" value="1"/>
</dbReference>
<comment type="function">
    <text evidence="12">Catalyzes the attachment of serine to tRNA(Ser). Is also able to aminoacylate tRNA(Sec) with serine, to form the misacylated tRNA L-seryl-tRNA(Sec), which will be further converted into selenocysteinyl-tRNA(Sec).</text>
</comment>
<dbReference type="NCBIfam" id="TIGR00414">
    <property type="entry name" value="serS"/>
    <property type="match status" value="1"/>
</dbReference>
<dbReference type="InterPro" id="IPR045864">
    <property type="entry name" value="aa-tRNA-synth_II/BPL/LPL"/>
</dbReference>